<gene>
    <name evidence="4" type="ORF">L9F63_003252</name>
</gene>
<reference evidence="4" key="2">
    <citation type="submission" date="2023-05" db="EMBL/GenBank/DDBJ databases">
        <authorList>
            <person name="Fouks B."/>
        </authorList>
    </citation>
    <scope>NUCLEOTIDE SEQUENCE</scope>
    <source>
        <strain evidence="4">Stay&amp;Tobe</strain>
        <tissue evidence="4">Testes</tissue>
    </source>
</reference>
<dbReference type="SMART" id="SM00908">
    <property type="entry name" value="Gal-bind_lectin"/>
    <property type="match status" value="2"/>
</dbReference>
<dbReference type="AlphaFoldDB" id="A0AAD7ZKH6"/>
<sequence length="365" mass="41423">MVCQTSDRPQVTEFLLEDGIPLVVPLSKGLPVGSVVSLEGSIPLNAHEFSVDLLAPDNGRSSEEPPVALSFRARFDLEQVHHNSFLRQAWGQQEVPYWFPLRSGSEFNLTFIADEKGFKGRKKMLFWMFFHRVNPNQVSHLRVVGDILLHRLTYFIGVQKTCHPRADLHAQELEITGAAPYISHLQHPFSTGSVLSFTGTLHRNAEWLIINLQSDGDIEEVIVLQFNARFKESAVIHNTFFNGVWGWDFSNNTVPLQRGAEFTIDFHSDDRHIKVCVNGELYSRYEHRLNPERVNMVLVNGAVTLKTVLQYTNGTQTVSPYLPFKTCAPLGASPSFKSMLCELCSRLPDRHMTVMTTPIRSRRHP</sequence>
<keyword evidence="1 2" id="KW-0430">Lectin</keyword>
<organism evidence="4 5">
    <name type="scientific">Diploptera punctata</name>
    <name type="common">Pacific beetle cockroach</name>
    <dbReference type="NCBI Taxonomy" id="6984"/>
    <lineage>
        <taxon>Eukaryota</taxon>
        <taxon>Metazoa</taxon>
        <taxon>Ecdysozoa</taxon>
        <taxon>Arthropoda</taxon>
        <taxon>Hexapoda</taxon>
        <taxon>Insecta</taxon>
        <taxon>Pterygota</taxon>
        <taxon>Neoptera</taxon>
        <taxon>Polyneoptera</taxon>
        <taxon>Dictyoptera</taxon>
        <taxon>Blattodea</taxon>
        <taxon>Blaberoidea</taxon>
        <taxon>Blaberidae</taxon>
        <taxon>Diplopterinae</taxon>
        <taxon>Diploptera</taxon>
    </lineage>
</organism>
<evidence type="ECO:0000256" key="1">
    <source>
        <dbReference type="ARBA" id="ARBA00022734"/>
    </source>
</evidence>
<proteinExistence type="predicted"/>
<dbReference type="EMBL" id="JASPKZ010007802">
    <property type="protein sequence ID" value="KAJ9582399.1"/>
    <property type="molecule type" value="Genomic_DNA"/>
</dbReference>
<dbReference type="Pfam" id="PF00337">
    <property type="entry name" value="Gal-bind_lectin"/>
    <property type="match status" value="2"/>
</dbReference>
<dbReference type="InterPro" id="IPR044156">
    <property type="entry name" value="Galectin-like"/>
</dbReference>
<dbReference type="PANTHER" id="PTHR11346">
    <property type="entry name" value="GALECTIN"/>
    <property type="match status" value="1"/>
</dbReference>
<evidence type="ECO:0000313" key="4">
    <source>
        <dbReference type="EMBL" id="KAJ9582399.1"/>
    </source>
</evidence>
<evidence type="ECO:0000313" key="5">
    <source>
        <dbReference type="Proteomes" id="UP001233999"/>
    </source>
</evidence>
<dbReference type="InterPro" id="IPR013320">
    <property type="entry name" value="ConA-like_dom_sf"/>
</dbReference>
<dbReference type="SMART" id="SM00276">
    <property type="entry name" value="GLECT"/>
    <property type="match status" value="2"/>
</dbReference>
<feature type="non-terminal residue" evidence="4">
    <location>
        <position position="365"/>
    </location>
</feature>
<dbReference type="SUPFAM" id="SSF49899">
    <property type="entry name" value="Concanavalin A-like lectins/glucanases"/>
    <property type="match status" value="2"/>
</dbReference>
<dbReference type="Proteomes" id="UP001233999">
    <property type="component" value="Unassembled WGS sequence"/>
</dbReference>
<comment type="caution">
    <text evidence="4">The sequence shown here is derived from an EMBL/GenBank/DDBJ whole genome shotgun (WGS) entry which is preliminary data.</text>
</comment>
<dbReference type="InterPro" id="IPR001079">
    <property type="entry name" value="Galectin_CRD"/>
</dbReference>
<keyword evidence="5" id="KW-1185">Reference proteome</keyword>
<reference evidence="4" key="1">
    <citation type="journal article" date="2023" name="IScience">
        <title>Live-bearing cockroach genome reveals convergent evolutionary mechanisms linked to viviparity in insects and beyond.</title>
        <authorList>
            <person name="Fouks B."/>
            <person name="Harrison M.C."/>
            <person name="Mikhailova A.A."/>
            <person name="Marchal E."/>
            <person name="English S."/>
            <person name="Carruthers M."/>
            <person name="Jennings E.C."/>
            <person name="Chiamaka E.L."/>
            <person name="Frigard R.A."/>
            <person name="Pippel M."/>
            <person name="Attardo G.M."/>
            <person name="Benoit J.B."/>
            <person name="Bornberg-Bauer E."/>
            <person name="Tobe S.S."/>
        </authorList>
    </citation>
    <scope>NUCLEOTIDE SEQUENCE</scope>
    <source>
        <strain evidence="4">Stay&amp;Tobe</strain>
    </source>
</reference>
<dbReference type="GO" id="GO:0030246">
    <property type="term" value="F:carbohydrate binding"/>
    <property type="evidence" value="ECO:0007669"/>
    <property type="project" value="UniProtKB-UniRule"/>
</dbReference>
<dbReference type="PANTHER" id="PTHR11346:SF176">
    <property type="entry name" value="32 KDA BETA-GALACTOSIDE-BINDING LECTIN LEC-3"/>
    <property type="match status" value="1"/>
</dbReference>
<dbReference type="GO" id="GO:0016936">
    <property type="term" value="F:galactoside binding"/>
    <property type="evidence" value="ECO:0007669"/>
    <property type="project" value="TreeGrafter"/>
</dbReference>
<protein>
    <recommendedName>
        <fullName evidence="2">Galectin</fullName>
    </recommendedName>
</protein>
<evidence type="ECO:0000259" key="3">
    <source>
        <dbReference type="PROSITE" id="PS51304"/>
    </source>
</evidence>
<dbReference type="PROSITE" id="PS51304">
    <property type="entry name" value="GALECTIN"/>
    <property type="match status" value="2"/>
</dbReference>
<dbReference type="CDD" id="cd00070">
    <property type="entry name" value="GLECT"/>
    <property type="match status" value="2"/>
</dbReference>
<evidence type="ECO:0000256" key="2">
    <source>
        <dbReference type="RuleBase" id="RU102079"/>
    </source>
</evidence>
<dbReference type="Gene3D" id="2.60.120.200">
    <property type="match status" value="2"/>
</dbReference>
<accession>A0AAD7ZKH6</accession>
<name>A0AAD7ZKH6_DIPPU</name>
<feature type="domain" description="Galectin" evidence="3">
    <location>
        <begin position="22"/>
        <end position="155"/>
    </location>
</feature>
<feature type="domain" description="Galectin" evidence="3">
    <location>
        <begin position="181"/>
        <end position="311"/>
    </location>
</feature>